<dbReference type="CDD" id="cd00082">
    <property type="entry name" value="HisKA"/>
    <property type="match status" value="1"/>
</dbReference>
<dbReference type="SUPFAM" id="SSF47384">
    <property type="entry name" value="Homodimeric domain of signal transducing histidine kinase"/>
    <property type="match status" value="1"/>
</dbReference>
<dbReference type="PROSITE" id="PS50109">
    <property type="entry name" value="HIS_KIN"/>
    <property type="match status" value="1"/>
</dbReference>
<dbReference type="RefSeq" id="WP_168054781.1">
    <property type="nucleotide sequence ID" value="NZ_JAATJR010000009.1"/>
</dbReference>
<dbReference type="EC" id="2.7.13.3" evidence="2"/>
<dbReference type="InterPro" id="IPR003661">
    <property type="entry name" value="HisK_dim/P_dom"/>
</dbReference>
<protein>
    <recommendedName>
        <fullName evidence="2">histidine kinase</fullName>
        <ecNumber evidence="2">2.7.13.3</ecNumber>
    </recommendedName>
</protein>
<dbReference type="PANTHER" id="PTHR43711">
    <property type="entry name" value="TWO-COMPONENT HISTIDINE KINASE"/>
    <property type="match status" value="1"/>
</dbReference>
<evidence type="ECO:0000256" key="3">
    <source>
        <dbReference type="ARBA" id="ARBA00022553"/>
    </source>
</evidence>
<dbReference type="Pfam" id="PF02518">
    <property type="entry name" value="HATPase_c"/>
    <property type="match status" value="1"/>
</dbReference>
<keyword evidence="10" id="KW-1185">Reference proteome</keyword>
<evidence type="ECO:0000256" key="7">
    <source>
        <dbReference type="SAM" id="MobiDB-lite"/>
    </source>
</evidence>
<keyword evidence="6" id="KW-0902">Two-component regulatory system</keyword>
<feature type="domain" description="Histidine kinase" evidence="8">
    <location>
        <begin position="224"/>
        <end position="445"/>
    </location>
</feature>
<dbReference type="Gene3D" id="3.30.565.10">
    <property type="entry name" value="Histidine kinase-like ATPase, C-terminal domain"/>
    <property type="match status" value="1"/>
</dbReference>
<dbReference type="SUPFAM" id="SSF55874">
    <property type="entry name" value="ATPase domain of HSP90 chaperone/DNA topoisomerase II/histidine kinase"/>
    <property type="match status" value="1"/>
</dbReference>
<dbReference type="EMBL" id="JAAVTX010000009">
    <property type="protein sequence ID" value="NKE48422.1"/>
    <property type="molecule type" value="Genomic_DNA"/>
</dbReference>
<dbReference type="Pfam" id="PF00512">
    <property type="entry name" value="HisKA"/>
    <property type="match status" value="1"/>
</dbReference>
<evidence type="ECO:0000256" key="5">
    <source>
        <dbReference type="ARBA" id="ARBA00022777"/>
    </source>
</evidence>
<reference evidence="9 10" key="1">
    <citation type="submission" date="2020-03" db="EMBL/GenBank/DDBJ databases">
        <title>Roseomonas selenitidurans sp. nov. isolated from soil.</title>
        <authorList>
            <person name="Liu H."/>
        </authorList>
    </citation>
    <scope>NUCLEOTIDE SEQUENCE [LARGE SCALE GENOMIC DNA]</scope>
    <source>
        <strain evidence="9 10">JCM 15073</strain>
    </source>
</reference>
<dbReference type="InterPro" id="IPR036097">
    <property type="entry name" value="HisK_dim/P_sf"/>
</dbReference>
<dbReference type="InterPro" id="IPR036890">
    <property type="entry name" value="HATPase_C_sf"/>
</dbReference>
<keyword evidence="4" id="KW-0808">Transferase</keyword>
<dbReference type="InterPro" id="IPR003594">
    <property type="entry name" value="HATPase_dom"/>
</dbReference>
<dbReference type="SMART" id="SM00388">
    <property type="entry name" value="HisKA"/>
    <property type="match status" value="1"/>
</dbReference>
<dbReference type="CDD" id="cd16922">
    <property type="entry name" value="HATPase_EvgS-ArcB-TorS-like"/>
    <property type="match status" value="1"/>
</dbReference>
<dbReference type="PANTHER" id="PTHR43711:SF1">
    <property type="entry name" value="HISTIDINE KINASE 1"/>
    <property type="match status" value="1"/>
</dbReference>
<sequence>MTRKQPVPNPLDRELAYYRRECNDLGARLLRLQEEQSQAFREARRSRTVAKLIREAHRLSDVCNLPEEIGDPMLEVVVDNALCDRAALLERVGPDGSGRFRVTHVIGMGGEAWQQNVMLPSAPSFFFTTSRTLIEPPAYELTSILRTPYVLWAFDPLSGVALILGNHSEGNVTRPFETRDQELVEGALSVYIDVRARKAAEVELRAAKAAAEESGATRARFLATLSHELRTPLNSIIGFSEIMAPGSMIPTTEEQRGTYIAQINESGRMLLDLIDNILDYASLENAAPSLRREWVASEGLLNSALGEASSIALRQGVLLEPLEIRPGIELFIDRLRFRQVLGNLLGNGVKFTPPEGRVRLALEVQPDGGARISVADSGIGIEPADIARVLQPFQQASNGHRRRFPGTGLGLPIAKSLVEAHGGSFLLESTPGQGTTVSVQLPPEAVRMPRDAPPARRSAATKPASRG</sequence>
<dbReference type="InterPro" id="IPR050736">
    <property type="entry name" value="Sensor_HK_Regulatory"/>
</dbReference>
<name>A0ABX1F7R2_9PROT</name>
<comment type="caution">
    <text evidence="9">The sequence shown here is derived from an EMBL/GenBank/DDBJ whole genome shotgun (WGS) entry which is preliminary data.</text>
</comment>
<accession>A0ABX1F7R2</accession>
<organism evidence="9 10">
    <name type="scientific">Falsiroseomonas frigidaquae</name>
    <dbReference type="NCBI Taxonomy" id="487318"/>
    <lineage>
        <taxon>Bacteria</taxon>
        <taxon>Pseudomonadati</taxon>
        <taxon>Pseudomonadota</taxon>
        <taxon>Alphaproteobacteria</taxon>
        <taxon>Acetobacterales</taxon>
        <taxon>Roseomonadaceae</taxon>
        <taxon>Falsiroseomonas</taxon>
    </lineage>
</organism>
<dbReference type="SMART" id="SM00387">
    <property type="entry name" value="HATPase_c"/>
    <property type="match status" value="1"/>
</dbReference>
<evidence type="ECO:0000256" key="6">
    <source>
        <dbReference type="ARBA" id="ARBA00023012"/>
    </source>
</evidence>
<dbReference type="Gene3D" id="1.10.287.130">
    <property type="match status" value="1"/>
</dbReference>
<feature type="compositionally biased region" description="Polar residues" evidence="7">
    <location>
        <begin position="430"/>
        <end position="439"/>
    </location>
</feature>
<evidence type="ECO:0000256" key="4">
    <source>
        <dbReference type="ARBA" id="ARBA00022679"/>
    </source>
</evidence>
<evidence type="ECO:0000259" key="8">
    <source>
        <dbReference type="PROSITE" id="PS50109"/>
    </source>
</evidence>
<keyword evidence="5" id="KW-0418">Kinase</keyword>
<proteinExistence type="predicted"/>
<evidence type="ECO:0000256" key="1">
    <source>
        <dbReference type="ARBA" id="ARBA00000085"/>
    </source>
</evidence>
<dbReference type="PRINTS" id="PR00344">
    <property type="entry name" value="BCTRLSENSOR"/>
</dbReference>
<dbReference type="Proteomes" id="UP000765160">
    <property type="component" value="Unassembled WGS sequence"/>
</dbReference>
<evidence type="ECO:0000256" key="2">
    <source>
        <dbReference type="ARBA" id="ARBA00012438"/>
    </source>
</evidence>
<dbReference type="InterPro" id="IPR005467">
    <property type="entry name" value="His_kinase_dom"/>
</dbReference>
<keyword evidence="3" id="KW-0597">Phosphoprotein</keyword>
<dbReference type="InterPro" id="IPR004358">
    <property type="entry name" value="Sig_transdc_His_kin-like_C"/>
</dbReference>
<evidence type="ECO:0000313" key="10">
    <source>
        <dbReference type="Proteomes" id="UP000765160"/>
    </source>
</evidence>
<comment type="catalytic activity">
    <reaction evidence="1">
        <text>ATP + protein L-histidine = ADP + protein N-phospho-L-histidine.</text>
        <dbReference type="EC" id="2.7.13.3"/>
    </reaction>
</comment>
<gene>
    <name evidence="9" type="ORF">HB662_26855</name>
</gene>
<evidence type="ECO:0000313" key="9">
    <source>
        <dbReference type="EMBL" id="NKE48422.1"/>
    </source>
</evidence>
<feature type="region of interest" description="Disordered" evidence="7">
    <location>
        <begin position="426"/>
        <end position="467"/>
    </location>
</feature>